<dbReference type="RefSeq" id="WP_085938226.1">
    <property type="nucleotide sequence ID" value="NZ_FUWJ01000021.1"/>
</dbReference>
<feature type="transmembrane region" description="Helical" evidence="1">
    <location>
        <begin position="20"/>
        <end position="39"/>
    </location>
</feature>
<evidence type="ECO:0000313" key="2">
    <source>
        <dbReference type="EMBL" id="SKA41357.1"/>
    </source>
</evidence>
<organism evidence="2 3">
    <name type="scientific">Enhydrobacter aerosaccus</name>
    <dbReference type="NCBI Taxonomy" id="225324"/>
    <lineage>
        <taxon>Bacteria</taxon>
        <taxon>Pseudomonadati</taxon>
        <taxon>Pseudomonadota</taxon>
        <taxon>Alphaproteobacteria</taxon>
        <taxon>Hyphomicrobiales</taxon>
        <taxon>Enhydrobacter</taxon>
    </lineage>
</organism>
<dbReference type="STRING" id="225324.SAMN02745126_06496"/>
<keyword evidence="1" id="KW-0812">Transmembrane</keyword>
<dbReference type="Proteomes" id="UP000190092">
    <property type="component" value="Unassembled WGS sequence"/>
</dbReference>
<evidence type="ECO:0000313" key="3">
    <source>
        <dbReference type="Proteomes" id="UP000190092"/>
    </source>
</evidence>
<keyword evidence="1" id="KW-1133">Transmembrane helix</keyword>
<sequence>MTETKTLDRKLAIRERWRLFLDRGVLALFLVAGSLLVIGLKQAALPLPIRIGVPIALILLYAALTLSRTRFRLRYDQAGDNCYYMGFIFTLVSLGVALYQIQTDLGMQEYGISIVKDFGLALSTTITGIICRVSLSQLREDAHDIEEASRRELIEHSRALSGQLRASVSMIAELRQQTEERLKNYVFEMAQVVKEHEARAVDLKNSTSKLVESVKELAADLASSAIPTGKLREETAQTLNAISLLTETLQRANTALSQIEVATGRVTDSYDKTSTAGLNVAAHETKVAESMAAGAIAVRQLSEATVKLNESLHLASSGAQAYKAMADEVRNVTEALKSAARSVASSNSSLSAAGASLATQFETVERLARSLGEQAQALAVSHARLQQADTQPAAVAAQ</sequence>
<keyword evidence="1" id="KW-0472">Membrane</keyword>
<evidence type="ECO:0000256" key="1">
    <source>
        <dbReference type="SAM" id="Phobius"/>
    </source>
</evidence>
<keyword evidence="3" id="KW-1185">Reference proteome</keyword>
<dbReference type="EMBL" id="FUWJ01000021">
    <property type="protein sequence ID" value="SKA41357.1"/>
    <property type="molecule type" value="Genomic_DNA"/>
</dbReference>
<proteinExistence type="predicted"/>
<accession>A0A1T4TLU9</accession>
<keyword evidence="2" id="KW-0378">Hydrolase</keyword>
<dbReference type="OrthoDB" id="7539266at2"/>
<feature type="transmembrane region" description="Helical" evidence="1">
    <location>
        <begin position="81"/>
        <end position="101"/>
    </location>
</feature>
<dbReference type="AlphaFoldDB" id="A0A1T4TLU9"/>
<protein>
    <submittedName>
        <fullName evidence="2">Putative effector of murein hydrolase LrgA, UPF0299 family</fullName>
    </submittedName>
</protein>
<gene>
    <name evidence="2" type="ORF">SAMN02745126_06496</name>
</gene>
<reference evidence="3" key="1">
    <citation type="submission" date="2017-02" db="EMBL/GenBank/DDBJ databases">
        <authorList>
            <person name="Varghese N."/>
            <person name="Submissions S."/>
        </authorList>
    </citation>
    <scope>NUCLEOTIDE SEQUENCE [LARGE SCALE GENOMIC DNA]</scope>
    <source>
        <strain evidence="3">ATCC 27094</strain>
    </source>
</reference>
<dbReference type="GO" id="GO:0016787">
    <property type="term" value="F:hydrolase activity"/>
    <property type="evidence" value="ECO:0007669"/>
    <property type="project" value="UniProtKB-KW"/>
</dbReference>
<feature type="transmembrane region" description="Helical" evidence="1">
    <location>
        <begin position="51"/>
        <end position="69"/>
    </location>
</feature>
<name>A0A1T4TLU9_9HYPH</name>